<evidence type="ECO:0000313" key="4">
    <source>
        <dbReference type="Proteomes" id="UP000671828"/>
    </source>
</evidence>
<evidence type="ECO:0000313" key="3">
    <source>
        <dbReference type="EMBL" id="QTR01765.1"/>
    </source>
</evidence>
<accession>A0A8T8HTB0</accession>
<dbReference type="PROSITE" id="PS51257">
    <property type="entry name" value="PROKAR_LIPOPROTEIN"/>
    <property type="match status" value="1"/>
</dbReference>
<keyword evidence="5" id="KW-1185">Reference proteome</keyword>
<name>A0A8T8HTB0_9PSEU</name>
<dbReference type="EMBL" id="JAFBCL010000001">
    <property type="protein sequence ID" value="MBM7813187.1"/>
    <property type="molecule type" value="Genomic_DNA"/>
</dbReference>
<evidence type="ECO:0000256" key="1">
    <source>
        <dbReference type="SAM" id="SignalP"/>
    </source>
</evidence>
<gene>
    <name evidence="3" type="ORF">J7S33_21005</name>
    <name evidence="2" type="ORF">JOE68_004052</name>
</gene>
<keyword evidence="1" id="KW-0732">Signal</keyword>
<dbReference type="Proteomes" id="UP001195724">
    <property type="component" value="Unassembled WGS sequence"/>
</dbReference>
<evidence type="ECO:0008006" key="6">
    <source>
        <dbReference type="Google" id="ProtNLM"/>
    </source>
</evidence>
<proteinExistence type="predicted"/>
<reference evidence="2 5" key="1">
    <citation type="submission" date="2021-01" db="EMBL/GenBank/DDBJ databases">
        <title>Sequencing the genomes of 1000 actinobacteria strains.</title>
        <authorList>
            <person name="Klenk H.-P."/>
        </authorList>
    </citation>
    <scope>NUCLEOTIDE SEQUENCE [LARGE SCALE GENOMIC DNA]</scope>
    <source>
        <strain evidence="2 5">DSM 44581</strain>
    </source>
</reference>
<feature type="chain" id="PRO_5039335548" description="Carboxypeptidase regulatory-like domain-containing protein" evidence="1">
    <location>
        <begin position="23"/>
        <end position="133"/>
    </location>
</feature>
<dbReference type="AlphaFoldDB" id="A0A8T8HTB0"/>
<sequence>MRCRRPRLTVALISLAALTGCAAEAAAPSPSPVTPVAGSAARAPAALLAAQPQAGRAGDEIRLSGGGYPANARVVFTFHGERVGDATTDAAGRFAGVPVRVPDSFEDVAPGTQFVLGATAGPFYAETPFVLTR</sequence>
<dbReference type="RefSeq" id="WP_204843846.1">
    <property type="nucleotide sequence ID" value="NZ_JAFBCL010000001.1"/>
</dbReference>
<evidence type="ECO:0000313" key="2">
    <source>
        <dbReference type="EMBL" id="MBM7813187.1"/>
    </source>
</evidence>
<dbReference type="Proteomes" id="UP000671828">
    <property type="component" value="Chromosome"/>
</dbReference>
<organism evidence="3 4">
    <name type="scientific">Saccharothrix algeriensis</name>
    <dbReference type="NCBI Taxonomy" id="173560"/>
    <lineage>
        <taxon>Bacteria</taxon>
        <taxon>Bacillati</taxon>
        <taxon>Actinomycetota</taxon>
        <taxon>Actinomycetes</taxon>
        <taxon>Pseudonocardiales</taxon>
        <taxon>Pseudonocardiaceae</taxon>
        <taxon>Saccharothrix</taxon>
    </lineage>
</organism>
<reference evidence="3" key="2">
    <citation type="submission" date="2021-04" db="EMBL/GenBank/DDBJ databases">
        <title>Saccharothrix algeriensis WGS.</title>
        <authorList>
            <person name="Stuskova K."/>
            <person name="Hakalova E."/>
            <person name="Tebbal A.B."/>
            <person name="Eichmeier A."/>
        </authorList>
    </citation>
    <scope>NUCLEOTIDE SEQUENCE</scope>
    <source>
        <strain evidence="3">NRRL B-24137</strain>
    </source>
</reference>
<protein>
    <recommendedName>
        <fullName evidence="6">Carboxypeptidase regulatory-like domain-containing protein</fullName>
    </recommendedName>
</protein>
<evidence type="ECO:0000313" key="5">
    <source>
        <dbReference type="Proteomes" id="UP001195724"/>
    </source>
</evidence>
<dbReference type="EMBL" id="CP072788">
    <property type="protein sequence ID" value="QTR01765.1"/>
    <property type="molecule type" value="Genomic_DNA"/>
</dbReference>
<feature type="signal peptide" evidence="1">
    <location>
        <begin position="1"/>
        <end position="22"/>
    </location>
</feature>